<evidence type="ECO:0008006" key="3">
    <source>
        <dbReference type="Google" id="ProtNLM"/>
    </source>
</evidence>
<dbReference type="Proteomes" id="UP001589832">
    <property type="component" value="Unassembled WGS sequence"/>
</dbReference>
<evidence type="ECO:0000313" key="1">
    <source>
        <dbReference type="EMBL" id="MFC0605907.1"/>
    </source>
</evidence>
<dbReference type="InterPro" id="IPR009045">
    <property type="entry name" value="Zn_M74/Hedgehog-like"/>
</dbReference>
<accession>A0ABV6QDE8</accession>
<sequence length="137" mass="16092">MSLSKIQREFTFDIAKLIIHAYECLGIEMTFGEAHRTNSQMLLNYFGYEVVKGGVFGIKLQKTRQLSKVLWSSHGDRLAVDFNFFIDGELTYDWHKIKPLADYWEDLREENVWGGDWNKNGIKDGFIDVPHFQRLKE</sequence>
<gene>
    <name evidence="1" type="ORF">ACFFGA_15200</name>
</gene>
<keyword evidence="2" id="KW-1185">Reference proteome</keyword>
<name>A0ABV6QDE8_9FLAO</name>
<dbReference type="RefSeq" id="WP_386065328.1">
    <property type="nucleotide sequence ID" value="NZ_JBHLTQ010000018.1"/>
</dbReference>
<comment type="caution">
    <text evidence="1">The sequence shown here is derived from an EMBL/GenBank/DDBJ whole genome shotgun (WGS) entry which is preliminary data.</text>
</comment>
<protein>
    <recommendedName>
        <fullName evidence="3">Peptidase M15C domain-containing protein</fullName>
    </recommendedName>
</protein>
<evidence type="ECO:0000313" key="2">
    <source>
        <dbReference type="Proteomes" id="UP001589832"/>
    </source>
</evidence>
<reference evidence="1 2" key="1">
    <citation type="submission" date="2024-09" db="EMBL/GenBank/DDBJ databases">
        <authorList>
            <person name="Sun Q."/>
            <person name="Mori K."/>
        </authorList>
    </citation>
    <scope>NUCLEOTIDE SEQUENCE [LARGE SCALE GENOMIC DNA]</scope>
    <source>
        <strain evidence="1 2">NCAIM B.02481</strain>
    </source>
</reference>
<dbReference type="SUPFAM" id="SSF55166">
    <property type="entry name" value="Hedgehog/DD-peptidase"/>
    <property type="match status" value="1"/>
</dbReference>
<dbReference type="Gene3D" id="3.30.1380.10">
    <property type="match status" value="1"/>
</dbReference>
<dbReference type="EMBL" id="JBHLTQ010000018">
    <property type="protein sequence ID" value="MFC0605907.1"/>
    <property type="molecule type" value="Genomic_DNA"/>
</dbReference>
<organism evidence="1 2">
    <name type="scientific">Winogradskyella pulchriflava</name>
    <dbReference type="NCBI Taxonomy" id="1110688"/>
    <lineage>
        <taxon>Bacteria</taxon>
        <taxon>Pseudomonadati</taxon>
        <taxon>Bacteroidota</taxon>
        <taxon>Flavobacteriia</taxon>
        <taxon>Flavobacteriales</taxon>
        <taxon>Flavobacteriaceae</taxon>
        <taxon>Winogradskyella</taxon>
    </lineage>
</organism>
<proteinExistence type="predicted"/>